<dbReference type="AlphaFoldDB" id="A0A3B0QVK8"/>
<gene>
    <name evidence="4" type="ORF">MNBD_DELTA01-2118</name>
</gene>
<dbReference type="InterPro" id="IPR001647">
    <property type="entry name" value="HTH_TetR"/>
</dbReference>
<dbReference type="GO" id="GO:0003700">
    <property type="term" value="F:DNA-binding transcription factor activity"/>
    <property type="evidence" value="ECO:0007669"/>
    <property type="project" value="TreeGrafter"/>
</dbReference>
<evidence type="ECO:0000313" key="4">
    <source>
        <dbReference type="EMBL" id="VAV83607.1"/>
    </source>
</evidence>
<dbReference type="PANTHER" id="PTHR30055">
    <property type="entry name" value="HTH-TYPE TRANSCRIPTIONAL REGULATOR RUTR"/>
    <property type="match status" value="1"/>
</dbReference>
<feature type="region of interest" description="Disordered" evidence="2">
    <location>
        <begin position="1"/>
        <end position="29"/>
    </location>
</feature>
<evidence type="ECO:0000256" key="1">
    <source>
        <dbReference type="ARBA" id="ARBA00023125"/>
    </source>
</evidence>
<dbReference type="EMBL" id="UOEA01000043">
    <property type="protein sequence ID" value="VAV83607.1"/>
    <property type="molecule type" value="Genomic_DNA"/>
</dbReference>
<dbReference type="Pfam" id="PF14246">
    <property type="entry name" value="TetR_C_7"/>
    <property type="match status" value="1"/>
</dbReference>
<feature type="domain" description="HTH tetR-type" evidence="3">
    <location>
        <begin position="30"/>
        <end position="90"/>
    </location>
</feature>
<name>A0A3B0QVK8_9ZZZZ</name>
<sequence>MADKIKKNRNKKTPLRGGSGKLNRPRMSGAERRCQIVEVAGQLFARKGFRGTTTKEIAREVGVSEATIFKHFSGKKALFEAIIDRCCNDEAGSLILISRLEEKDGLEIFPEVVRFFISLYEDDPSFARLLMFSALEGEKLSEIFFESRCTEVLEYVAGRIRLLIKEGTFKDTDPELAAKAFMGMVIHYCVMQEIYGFKKVFHRPVEKVVETFVGIYLNGMLTAGEAKG</sequence>
<dbReference type="SUPFAM" id="SSF48498">
    <property type="entry name" value="Tetracyclin repressor-like, C-terminal domain"/>
    <property type="match status" value="1"/>
</dbReference>
<dbReference type="PROSITE" id="PS01081">
    <property type="entry name" value="HTH_TETR_1"/>
    <property type="match status" value="1"/>
</dbReference>
<dbReference type="Pfam" id="PF00440">
    <property type="entry name" value="TetR_N"/>
    <property type="match status" value="1"/>
</dbReference>
<dbReference type="InterPro" id="IPR050109">
    <property type="entry name" value="HTH-type_TetR-like_transc_reg"/>
</dbReference>
<dbReference type="SUPFAM" id="SSF46689">
    <property type="entry name" value="Homeodomain-like"/>
    <property type="match status" value="1"/>
</dbReference>
<evidence type="ECO:0000259" key="3">
    <source>
        <dbReference type="PROSITE" id="PS50977"/>
    </source>
</evidence>
<keyword evidence="1" id="KW-0238">DNA-binding</keyword>
<dbReference type="InterPro" id="IPR009057">
    <property type="entry name" value="Homeodomain-like_sf"/>
</dbReference>
<dbReference type="InterPro" id="IPR023772">
    <property type="entry name" value="DNA-bd_HTH_TetR-type_CS"/>
</dbReference>
<proteinExistence type="predicted"/>
<dbReference type="PROSITE" id="PS50977">
    <property type="entry name" value="HTH_TETR_2"/>
    <property type="match status" value="1"/>
</dbReference>
<accession>A0A3B0QVK8</accession>
<dbReference type="InterPro" id="IPR039536">
    <property type="entry name" value="TetR_C_Proteobacteria"/>
</dbReference>
<feature type="compositionally biased region" description="Basic residues" evidence="2">
    <location>
        <begin position="1"/>
        <end position="14"/>
    </location>
</feature>
<protein>
    <submittedName>
        <fullName evidence="4">Transcriptional regulator, AcrR family</fullName>
    </submittedName>
</protein>
<organism evidence="4">
    <name type="scientific">hydrothermal vent metagenome</name>
    <dbReference type="NCBI Taxonomy" id="652676"/>
    <lineage>
        <taxon>unclassified sequences</taxon>
        <taxon>metagenomes</taxon>
        <taxon>ecological metagenomes</taxon>
    </lineage>
</organism>
<dbReference type="GO" id="GO:0000976">
    <property type="term" value="F:transcription cis-regulatory region binding"/>
    <property type="evidence" value="ECO:0007669"/>
    <property type="project" value="TreeGrafter"/>
</dbReference>
<dbReference type="PANTHER" id="PTHR30055:SF223">
    <property type="entry name" value="HTH-TYPE TRANSCRIPTIONAL REGULATOR UIDR"/>
    <property type="match status" value="1"/>
</dbReference>
<reference evidence="4" key="1">
    <citation type="submission" date="2018-06" db="EMBL/GenBank/DDBJ databases">
        <authorList>
            <person name="Zhirakovskaya E."/>
        </authorList>
    </citation>
    <scope>NUCLEOTIDE SEQUENCE</scope>
</reference>
<dbReference type="PRINTS" id="PR00455">
    <property type="entry name" value="HTHTETR"/>
</dbReference>
<dbReference type="InterPro" id="IPR036271">
    <property type="entry name" value="Tet_transcr_reg_TetR-rel_C_sf"/>
</dbReference>
<evidence type="ECO:0000256" key="2">
    <source>
        <dbReference type="SAM" id="MobiDB-lite"/>
    </source>
</evidence>
<dbReference type="Gene3D" id="1.10.357.10">
    <property type="entry name" value="Tetracycline Repressor, domain 2"/>
    <property type="match status" value="1"/>
</dbReference>